<dbReference type="SUPFAM" id="SSF52402">
    <property type="entry name" value="Adenine nucleotide alpha hydrolases-like"/>
    <property type="match status" value="2"/>
</dbReference>
<dbReference type="RefSeq" id="WP_264137037.1">
    <property type="nucleotide sequence ID" value="NZ_JAOYOD010000001.1"/>
</dbReference>
<dbReference type="Proteomes" id="UP001300692">
    <property type="component" value="Unassembled WGS sequence"/>
</dbReference>
<dbReference type="PRINTS" id="PR01438">
    <property type="entry name" value="UNVRSLSTRESS"/>
</dbReference>
<dbReference type="PANTHER" id="PTHR46268:SF6">
    <property type="entry name" value="UNIVERSAL STRESS PROTEIN UP12"/>
    <property type="match status" value="1"/>
</dbReference>
<reference evidence="3 4" key="1">
    <citation type="submission" date="2022-10" db="EMBL/GenBank/DDBJ databases">
        <title>Comparative genomics and taxonomic characterization of three novel marine species of genus Reichenbachiella exhibiting antioxidant and polysaccharide degradation activities.</title>
        <authorList>
            <person name="Muhammad N."/>
            <person name="Lee Y.-J."/>
            <person name="Ko J."/>
            <person name="Kim S.-G."/>
        </authorList>
    </citation>
    <scope>NUCLEOTIDE SEQUENCE [LARGE SCALE GENOMIC DNA]</scope>
    <source>
        <strain evidence="3 4">ABR2-5</strain>
    </source>
</reference>
<proteinExistence type="inferred from homology"/>
<dbReference type="PANTHER" id="PTHR46268">
    <property type="entry name" value="STRESS RESPONSE PROTEIN NHAX"/>
    <property type="match status" value="1"/>
</dbReference>
<keyword evidence="4" id="KW-1185">Reference proteome</keyword>
<evidence type="ECO:0000313" key="4">
    <source>
        <dbReference type="Proteomes" id="UP001300692"/>
    </source>
</evidence>
<evidence type="ECO:0000259" key="2">
    <source>
        <dbReference type="Pfam" id="PF00582"/>
    </source>
</evidence>
<dbReference type="InterPro" id="IPR006016">
    <property type="entry name" value="UspA"/>
</dbReference>
<comment type="caution">
    <text evidence="3">The sequence shown here is derived from an EMBL/GenBank/DDBJ whole genome shotgun (WGS) entry which is preliminary data.</text>
</comment>
<feature type="domain" description="UspA" evidence="2">
    <location>
        <begin position="155"/>
        <end position="276"/>
    </location>
</feature>
<dbReference type="Gene3D" id="3.40.50.620">
    <property type="entry name" value="HUPs"/>
    <property type="match status" value="2"/>
</dbReference>
<accession>A0ABT3CRK5</accession>
<comment type="similarity">
    <text evidence="1">Belongs to the universal stress protein A family.</text>
</comment>
<feature type="domain" description="UspA" evidence="2">
    <location>
        <begin position="1"/>
        <end position="147"/>
    </location>
</feature>
<gene>
    <name evidence="3" type="ORF">N7U62_06225</name>
</gene>
<evidence type="ECO:0000313" key="3">
    <source>
        <dbReference type="EMBL" id="MCV9386252.1"/>
    </source>
</evidence>
<protein>
    <submittedName>
        <fullName evidence="3">Universal stress protein</fullName>
    </submittedName>
</protein>
<sequence>MKKIVVPYDFSHFADSALKFALELNNVTDSEVTLLHIIEYPLATTFNVTGEIAPYDDMDKLFTLELIKKAKKDLENMINKAEYSNHNLHYKVMMGNVYDGITSHIDEVEPDLIVMGTKGATGLKEILVGSNAEKVVRTAKCPVITVHTDQEVNAIRNIVFPTDLDITAGHVVEKFKEFQQLFNAKIHLVYVETPHSAISDGMAIEAMERLAEEYKLNNYQIHTTKGFQTDEAVLNFAQDIKADMIALATHSYKGLLHLFVGSVAEDIVNHSNIPVWTMSQKHVPKHA</sequence>
<dbReference type="CDD" id="cd00293">
    <property type="entry name" value="USP-like"/>
    <property type="match status" value="2"/>
</dbReference>
<name>A0ABT3CRK5_9BACT</name>
<dbReference type="EMBL" id="JAOYOD010000001">
    <property type="protein sequence ID" value="MCV9386252.1"/>
    <property type="molecule type" value="Genomic_DNA"/>
</dbReference>
<dbReference type="InterPro" id="IPR006015">
    <property type="entry name" value="Universal_stress_UspA"/>
</dbReference>
<dbReference type="Pfam" id="PF00582">
    <property type="entry name" value="Usp"/>
    <property type="match status" value="2"/>
</dbReference>
<organism evidence="3 4">
    <name type="scientific">Reichenbachiella ulvae</name>
    <dbReference type="NCBI Taxonomy" id="2980104"/>
    <lineage>
        <taxon>Bacteria</taxon>
        <taxon>Pseudomonadati</taxon>
        <taxon>Bacteroidota</taxon>
        <taxon>Cytophagia</taxon>
        <taxon>Cytophagales</taxon>
        <taxon>Reichenbachiellaceae</taxon>
        <taxon>Reichenbachiella</taxon>
    </lineage>
</organism>
<dbReference type="InterPro" id="IPR014729">
    <property type="entry name" value="Rossmann-like_a/b/a_fold"/>
</dbReference>
<evidence type="ECO:0000256" key="1">
    <source>
        <dbReference type="ARBA" id="ARBA00008791"/>
    </source>
</evidence>